<name>A0ABW5GZ75_9PSEU</name>
<dbReference type="EMBL" id="JBHUKS010000003">
    <property type="protein sequence ID" value="MFD2466290.1"/>
    <property type="molecule type" value="Genomic_DNA"/>
</dbReference>
<dbReference type="InterPro" id="IPR002937">
    <property type="entry name" value="Amino_oxidase"/>
</dbReference>
<dbReference type="RefSeq" id="WP_378300065.1">
    <property type="nucleotide sequence ID" value="NZ_JBHUKS010000003.1"/>
</dbReference>
<dbReference type="Gene3D" id="3.50.50.60">
    <property type="entry name" value="FAD/NAD(P)-binding domain"/>
    <property type="match status" value="1"/>
</dbReference>
<evidence type="ECO:0000313" key="3">
    <source>
        <dbReference type="Proteomes" id="UP001597483"/>
    </source>
</evidence>
<keyword evidence="3" id="KW-1185">Reference proteome</keyword>
<reference evidence="3" key="1">
    <citation type="journal article" date="2019" name="Int. J. Syst. Evol. Microbiol.">
        <title>The Global Catalogue of Microorganisms (GCM) 10K type strain sequencing project: providing services to taxonomists for standard genome sequencing and annotation.</title>
        <authorList>
            <consortium name="The Broad Institute Genomics Platform"/>
            <consortium name="The Broad Institute Genome Sequencing Center for Infectious Disease"/>
            <person name="Wu L."/>
            <person name="Ma J."/>
        </authorList>
    </citation>
    <scope>NUCLEOTIDE SEQUENCE [LARGE SCALE GENOMIC DNA]</scope>
    <source>
        <strain evidence="3">CGMCC 4.7641</strain>
    </source>
</reference>
<gene>
    <name evidence="2" type="ORF">ACFSVL_02730</name>
</gene>
<protein>
    <submittedName>
        <fullName evidence="2">Phytoene desaturase family protein</fullName>
    </submittedName>
</protein>
<sequence length="431" mass="47745">MSDEEIQDVIVVGAGLSGLTAAISLQQRGYSVRVLERRPVAGGLCGSTTIDGYQFTLGSNDFGSAIKRYLQQLGVDLEFEQNQTVFYCGREKYVLPATSRTVFDLLRHLPDTTRVGRALRNPDIGNKFDYVGQFLDATVRNKTFRDFLSLPSYVAGHSPAAHRFDLFRQIYSKNPDYGYHELCAPADGPQAITDAMTARFAELGGRIEFDTDVLDVRQTDDGKLVTTSQGTYRTKHLVSSEARTGNHSVRSSLEIGVLHIATRPDVPFPAGVHTVGYLPSGVQNWLGQLDDGVLPDQFGFHAFPCVTTEEYRSFNAYFYYPRGVEEFDSRTLATVEEYILKELARLIPGFGSRVLFRRSVSPAQFKKEHNLRRVSIEDILPLGVEKPSVHDKETDTYYVGNTVGPVAYHACAAMYAALDAADQLASANPLA</sequence>
<comment type="caution">
    <text evidence="2">The sequence shown here is derived from an EMBL/GenBank/DDBJ whole genome shotgun (WGS) entry which is preliminary data.</text>
</comment>
<organism evidence="2 3">
    <name type="scientific">Amycolatopsis silviterrae</name>
    <dbReference type="NCBI Taxonomy" id="1656914"/>
    <lineage>
        <taxon>Bacteria</taxon>
        <taxon>Bacillati</taxon>
        <taxon>Actinomycetota</taxon>
        <taxon>Actinomycetes</taxon>
        <taxon>Pseudonocardiales</taxon>
        <taxon>Pseudonocardiaceae</taxon>
        <taxon>Amycolatopsis</taxon>
    </lineage>
</organism>
<dbReference type="InterPro" id="IPR036188">
    <property type="entry name" value="FAD/NAD-bd_sf"/>
</dbReference>
<dbReference type="PANTHER" id="PTHR43734:SF1">
    <property type="entry name" value="PHYTOENE DESATURASE"/>
    <property type="match status" value="1"/>
</dbReference>
<dbReference type="PANTHER" id="PTHR43734">
    <property type="entry name" value="PHYTOENE DESATURASE"/>
    <property type="match status" value="1"/>
</dbReference>
<dbReference type="Proteomes" id="UP001597483">
    <property type="component" value="Unassembled WGS sequence"/>
</dbReference>
<proteinExistence type="predicted"/>
<accession>A0ABW5GZ75</accession>
<evidence type="ECO:0000259" key="1">
    <source>
        <dbReference type="Pfam" id="PF01593"/>
    </source>
</evidence>
<dbReference type="Pfam" id="PF01593">
    <property type="entry name" value="Amino_oxidase"/>
    <property type="match status" value="1"/>
</dbReference>
<feature type="domain" description="Amine oxidase" evidence="1">
    <location>
        <begin position="16"/>
        <end position="238"/>
    </location>
</feature>
<evidence type="ECO:0000313" key="2">
    <source>
        <dbReference type="EMBL" id="MFD2466290.1"/>
    </source>
</evidence>
<dbReference type="SUPFAM" id="SSF51905">
    <property type="entry name" value="FAD/NAD(P)-binding domain"/>
    <property type="match status" value="1"/>
</dbReference>
<dbReference type="PRINTS" id="PR00419">
    <property type="entry name" value="ADXRDTASE"/>
</dbReference>